<sequence length="1068" mass="114227">MSVPSRPVPWRRDDPPAEGAALRLRILGPLRLWRDDVELVAGPRQQARLLSLLLAREGQPVSVTELVRLMWDDDAPTSAVNVIHKYVGALRRLLEPGLPARRTGAYLHRRGDGYLFTAGAGMLDLAVFRERVATAGTALAQGRHEAALDHYAEALGLWHGPANGGLPHATAAVPVFAALDAEFHHACAAAAELAMSLGRPEPVLPALRLAASTAPLHETVQAHLVRALAAAGQQAEALSVFDSVRRLLAEDLGIDPGPALQAAHQWVLVQGPPSTRVTDTDGQGGGTRAGGPDSLVGRAEELSVLWQTVRAALTGGTAIGVVEGEPGVGKTRLLEETAARAERRGALVIWGRCPEGDGTPSMWPWVQAVDAVLDGLSPLSREKWLAGELGRLVQPRGDVLSAPVLPDSGLGFRLFEQVAALIDQAAAQRPLVLVMDDLQWADGASLRLFEHVAARLPAHAVLLGALRDRAPAPGTELSRALAALSRMPGHRRFRLGPLDLDDVTELVRCETGREPGPGTARRIHTRTAGNPFFVRELSRLFADGGALTDDASDGAGVPTTVRDVVLDRMAGLDGDARALLQIAALLGRDVELGLLARVAGLDVDRCLERLEPVEALGMLEPTPGDPFSLRFAHDLVRESVSLTTLPSPARRLHLRVADALEATAADDESVAERLAHHLWSAGPLADPARTAAALVRAGRRAAGKTALDDAERQLRSAARLARTAGLAELELTALSQLTAVVGMRSMYGFSSLDLLERAEHLARGLGREVEAAGFLYSRWAAHAQAVELERSGPLAHRLLQQGEMSRDPFVRACGLQAWGIHQWDLGNIGGAFRYLARSRATVLDLPRREVSPVRHDLQLLMTGMLAEVTALHGDVPAARALLDVLEDVAGEDPYMITVWATFAARTASMIGDPVQALRGAERGITVAPGFSFVFLGTYQRLARCWARAVTGDDPAGAAVEAQQLVTANLTDPSRSCVATWHGLLGEMWLAGGATREAADALDRADSFLDSSGQRYAEGLILLLRARLMQARGEPVAVVRAAAEKARELSLEREAHLFACRAEEFLAEL</sequence>
<feature type="domain" description="OmpR/PhoB-type" evidence="8">
    <location>
        <begin position="14"/>
        <end position="118"/>
    </location>
</feature>
<dbReference type="InterPro" id="IPR027417">
    <property type="entry name" value="P-loop_NTPase"/>
</dbReference>
<comment type="similarity">
    <text evidence="1">Belongs to the AfsR/DnrI/RedD regulatory family.</text>
</comment>
<dbReference type="AlphaFoldDB" id="A0A918FW04"/>
<dbReference type="PANTHER" id="PTHR35807:SF1">
    <property type="entry name" value="TRANSCRIPTIONAL REGULATOR REDD"/>
    <property type="match status" value="1"/>
</dbReference>
<dbReference type="PROSITE" id="PS51755">
    <property type="entry name" value="OMPR_PHOB"/>
    <property type="match status" value="1"/>
</dbReference>
<dbReference type="GO" id="GO:0003677">
    <property type="term" value="F:DNA binding"/>
    <property type="evidence" value="ECO:0007669"/>
    <property type="project" value="UniProtKB-UniRule"/>
</dbReference>
<dbReference type="SUPFAM" id="SSF46894">
    <property type="entry name" value="C-terminal effector domain of the bipartite response regulators"/>
    <property type="match status" value="1"/>
</dbReference>
<protein>
    <recommendedName>
        <fullName evidence="8">OmpR/PhoB-type domain-containing protein</fullName>
    </recommendedName>
</protein>
<feature type="DNA-binding region" description="OmpR/PhoB-type" evidence="6">
    <location>
        <begin position="14"/>
        <end position="118"/>
    </location>
</feature>
<reference evidence="9" key="1">
    <citation type="journal article" date="2014" name="Int. J. Syst. Evol. Microbiol.">
        <title>Complete genome sequence of Corynebacterium casei LMG S-19264T (=DSM 44701T), isolated from a smear-ripened cheese.</title>
        <authorList>
            <consortium name="US DOE Joint Genome Institute (JGI-PGF)"/>
            <person name="Walter F."/>
            <person name="Albersmeier A."/>
            <person name="Kalinowski J."/>
            <person name="Ruckert C."/>
        </authorList>
    </citation>
    <scope>NUCLEOTIDE SEQUENCE</scope>
    <source>
        <strain evidence="9">JCM 4386</strain>
    </source>
</reference>
<dbReference type="GO" id="GO:0000160">
    <property type="term" value="P:phosphorelay signal transduction system"/>
    <property type="evidence" value="ECO:0007669"/>
    <property type="project" value="UniProtKB-KW"/>
</dbReference>
<keyword evidence="2" id="KW-0902">Two-component regulatory system</keyword>
<dbReference type="InterPro" id="IPR016032">
    <property type="entry name" value="Sig_transdc_resp-reg_C-effctor"/>
</dbReference>
<dbReference type="InterPro" id="IPR001867">
    <property type="entry name" value="OmpR/PhoB-type_DNA-bd"/>
</dbReference>
<evidence type="ECO:0000256" key="1">
    <source>
        <dbReference type="ARBA" id="ARBA00005820"/>
    </source>
</evidence>
<dbReference type="EMBL" id="BMTL01000011">
    <property type="protein sequence ID" value="GGR90572.1"/>
    <property type="molecule type" value="Genomic_DNA"/>
</dbReference>
<dbReference type="GO" id="GO:0006355">
    <property type="term" value="P:regulation of DNA-templated transcription"/>
    <property type="evidence" value="ECO:0007669"/>
    <property type="project" value="InterPro"/>
</dbReference>
<evidence type="ECO:0000256" key="5">
    <source>
        <dbReference type="ARBA" id="ARBA00023163"/>
    </source>
</evidence>
<evidence type="ECO:0000256" key="2">
    <source>
        <dbReference type="ARBA" id="ARBA00023012"/>
    </source>
</evidence>
<dbReference type="Gene3D" id="1.10.10.10">
    <property type="entry name" value="Winged helix-like DNA-binding domain superfamily/Winged helix DNA-binding domain"/>
    <property type="match status" value="1"/>
</dbReference>
<dbReference type="InterPro" id="IPR041664">
    <property type="entry name" value="AAA_16"/>
</dbReference>
<dbReference type="Pfam" id="PF03704">
    <property type="entry name" value="BTAD"/>
    <property type="match status" value="1"/>
</dbReference>
<dbReference type="CDD" id="cd15831">
    <property type="entry name" value="BTAD"/>
    <property type="match status" value="1"/>
</dbReference>
<evidence type="ECO:0000256" key="3">
    <source>
        <dbReference type="ARBA" id="ARBA00023015"/>
    </source>
</evidence>
<proteinExistence type="inferred from homology"/>
<keyword evidence="4 6" id="KW-0238">DNA-binding</keyword>
<dbReference type="Pfam" id="PF13191">
    <property type="entry name" value="AAA_16"/>
    <property type="match status" value="1"/>
</dbReference>
<dbReference type="PANTHER" id="PTHR35807">
    <property type="entry name" value="TRANSCRIPTIONAL REGULATOR REDD-RELATED"/>
    <property type="match status" value="1"/>
</dbReference>
<evidence type="ECO:0000313" key="9">
    <source>
        <dbReference type="EMBL" id="GGR90572.1"/>
    </source>
</evidence>
<comment type="caution">
    <text evidence="9">The sequence shown here is derived from an EMBL/GenBank/DDBJ whole genome shotgun (WGS) entry which is preliminary data.</text>
</comment>
<keyword evidence="3" id="KW-0805">Transcription regulation</keyword>
<evidence type="ECO:0000256" key="6">
    <source>
        <dbReference type="PROSITE-ProRule" id="PRU01091"/>
    </source>
</evidence>
<dbReference type="SMART" id="SM01043">
    <property type="entry name" value="BTAD"/>
    <property type="match status" value="1"/>
</dbReference>
<dbReference type="Proteomes" id="UP000606194">
    <property type="component" value="Unassembled WGS sequence"/>
</dbReference>
<organism evidence="9 10">
    <name type="scientific">Streptomyces humidus</name>
    <dbReference type="NCBI Taxonomy" id="52259"/>
    <lineage>
        <taxon>Bacteria</taxon>
        <taxon>Bacillati</taxon>
        <taxon>Actinomycetota</taxon>
        <taxon>Actinomycetes</taxon>
        <taxon>Kitasatosporales</taxon>
        <taxon>Streptomycetaceae</taxon>
        <taxon>Streptomyces</taxon>
    </lineage>
</organism>
<name>A0A918FW04_9ACTN</name>
<evidence type="ECO:0000256" key="4">
    <source>
        <dbReference type="ARBA" id="ARBA00023125"/>
    </source>
</evidence>
<accession>A0A918FW04</accession>
<dbReference type="InterPro" id="IPR011990">
    <property type="entry name" value="TPR-like_helical_dom_sf"/>
</dbReference>
<reference evidence="9" key="2">
    <citation type="submission" date="2020-09" db="EMBL/GenBank/DDBJ databases">
        <authorList>
            <person name="Sun Q."/>
            <person name="Ohkuma M."/>
        </authorList>
    </citation>
    <scope>NUCLEOTIDE SEQUENCE</scope>
    <source>
        <strain evidence="9">JCM 4386</strain>
    </source>
</reference>
<evidence type="ECO:0000259" key="8">
    <source>
        <dbReference type="PROSITE" id="PS51755"/>
    </source>
</evidence>
<evidence type="ECO:0000313" key="10">
    <source>
        <dbReference type="Proteomes" id="UP000606194"/>
    </source>
</evidence>
<evidence type="ECO:0000256" key="7">
    <source>
        <dbReference type="SAM" id="MobiDB-lite"/>
    </source>
</evidence>
<feature type="region of interest" description="Disordered" evidence="7">
    <location>
        <begin position="274"/>
        <end position="294"/>
    </location>
</feature>
<keyword evidence="10" id="KW-1185">Reference proteome</keyword>
<dbReference type="RefSeq" id="WP_229878105.1">
    <property type="nucleotide sequence ID" value="NZ_BMTL01000011.1"/>
</dbReference>
<dbReference type="InterPro" id="IPR036388">
    <property type="entry name" value="WH-like_DNA-bd_sf"/>
</dbReference>
<dbReference type="SUPFAM" id="SSF52540">
    <property type="entry name" value="P-loop containing nucleoside triphosphate hydrolases"/>
    <property type="match status" value="1"/>
</dbReference>
<dbReference type="SUPFAM" id="SSF48452">
    <property type="entry name" value="TPR-like"/>
    <property type="match status" value="1"/>
</dbReference>
<dbReference type="Gene3D" id="1.25.40.10">
    <property type="entry name" value="Tetratricopeptide repeat domain"/>
    <property type="match status" value="1"/>
</dbReference>
<dbReference type="InterPro" id="IPR051677">
    <property type="entry name" value="AfsR-DnrI-RedD_regulator"/>
</dbReference>
<dbReference type="SMART" id="SM00862">
    <property type="entry name" value="Trans_reg_C"/>
    <property type="match status" value="1"/>
</dbReference>
<dbReference type="InterPro" id="IPR005158">
    <property type="entry name" value="BTAD"/>
</dbReference>
<dbReference type="Pfam" id="PF00486">
    <property type="entry name" value="Trans_reg_C"/>
    <property type="match status" value="1"/>
</dbReference>
<keyword evidence="5" id="KW-0804">Transcription</keyword>
<gene>
    <name evidence="9" type="ORF">GCM10010269_32190</name>
</gene>